<feature type="domain" description="Kazal-like" evidence="5">
    <location>
        <begin position="84"/>
        <end position="137"/>
    </location>
</feature>
<dbReference type="GO" id="GO:0005518">
    <property type="term" value="F:collagen binding"/>
    <property type="evidence" value="ECO:0007669"/>
    <property type="project" value="TreeGrafter"/>
</dbReference>
<gene>
    <name evidence="6" type="ORF">OCBIM_22010567mg</name>
</gene>
<dbReference type="PANTHER" id="PTHR13866">
    <property type="entry name" value="SPARC OSTEONECTIN"/>
    <property type="match status" value="1"/>
</dbReference>
<dbReference type="Gene3D" id="3.30.60.30">
    <property type="match status" value="2"/>
</dbReference>
<reference evidence="6" key="1">
    <citation type="submission" date="2015-07" db="EMBL/GenBank/DDBJ databases">
        <title>MeaNS - Measles Nucleotide Surveillance Program.</title>
        <authorList>
            <person name="Tran T."/>
            <person name="Druce J."/>
        </authorList>
    </citation>
    <scope>NUCLEOTIDE SEQUENCE</scope>
    <source>
        <strain evidence="6">UCB-OBI-ISO-001</strain>
        <tissue evidence="6">Gonad</tissue>
    </source>
</reference>
<keyword evidence="1 4" id="KW-0732">Signal</keyword>
<feature type="domain" description="Kazal-like" evidence="5">
    <location>
        <begin position="17"/>
        <end position="73"/>
    </location>
</feature>
<dbReference type="Pfam" id="PF07648">
    <property type="entry name" value="Kazal_2"/>
    <property type="match status" value="2"/>
</dbReference>
<name>A0A0L8HNC3_OCTBM</name>
<evidence type="ECO:0000256" key="3">
    <source>
        <dbReference type="ARBA" id="ARBA00023180"/>
    </source>
</evidence>
<dbReference type="GO" id="GO:0050840">
    <property type="term" value="F:extracellular matrix binding"/>
    <property type="evidence" value="ECO:0007669"/>
    <property type="project" value="TreeGrafter"/>
</dbReference>
<dbReference type="PANTHER" id="PTHR13866:SF14">
    <property type="entry name" value="BM-40"/>
    <property type="match status" value="1"/>
</dbReference>
<evidence type="ECO:0000313" key="6">
    <source>
        <dbReference type="EMBL" id="KOF90753.1"/>
    </source>
</evidence>
<dbReference type="CDD" id="cd00104">
    <property type="entry name" value="KAZAL_FS"/>
    <property type="match status" value="2"/>
</dbReference>
<dbReference type="SUPFAM" id="SSF100895">
    <property type="entry name" value="Kazal-type serine protease inhibitors"/>
    <property type="match status" value="2"/>
</dbReference>
<dbReference type="EMBL" id="KQ417691">
    <property type="protein sequence ID" value="KOF90753.1"/>
    <property type="molecule type" value="Genomic_DNA"/>
</dbReference>
<protein>
    <recommendedName>
        <fullName evidence="5">Kazal-like domain-containing protein</fullName>
    </recommendedName>
</protein>
<dbReference type="OrthoDB" id="126772at2759"/>
<dbReference type="PROSITE" id="PS51257">
    <property type="entry name" value="PROKAR_LIPOPROTEIN"/>
    <property type="match status" value="1"/>
</dbReference>
<keyword evidence="2" id="KW-1015">Disulfide bond</keyword>
<sequence>MKVSVIFTFLFTTVYASPWFQSCSYLRDLDCTNAALAVICGTNHVTYNSNCEFAKAHCRDRTLYVKHRGECTGKPELNINPHKIAFEVFCQAFLTESCGNEEEIVCSSDLKTYRNLCEFEKSKCLNRLLKLHHIGHC</sequence>
<evidence type="ECO:0000256" key="2">
    <source>
        <dbReference type="ARBA" id="ARBA00023157"/>
    </source>
</evidence>
<keyword evidence="3" id="KW-0325">Glycoprotein</keyword>
<dbReference type="SMART" id="SM00280">
    <property type="entry name" value="KAZAL"/>
    <property type="match status" value="2"/>
</dbReference>
<dbReference type="GO" id="GO:0005509">
    <property type="term" value="F:calcium ion binding"/>
    <property type="evidence" value="ECO:0007669"/>
    <property type="project" value="TreeGrafter"/>
</dbReference>
<dbReference type="InterPro" id="IPR036058">
    <property type="entry name" value="Kazal_dom_sf"/>
</dbReference>
<feature type="chain" id="PRO_5005583803" description="Kazal-like domain-containing protein" evidence="4">
    <location>
        <begin position="17"/>
        <end position="137"/>
    </location>
</feature>
<dbReference type="OMA" id="YINSCEY"/>
<dbReference type="InterPro" id="IPR002350">
    <property type="entry name" value="Kazal_dom"/>
</dbReference>
<dbReference type="GO" id="GO:0005615">
    <property type="term" value="C:extracellular space"/>
    <property type="evidence" value="ECO:0007669"/>
    <property type="project" value="TreeGrafter"/>
</dbReference>
<dbReference type="KEGG" id="obi:106869566"/>
<accession>A0A0L8HNC3</accession>
<evidence type="ECO:0000256" key="1">
    <source>
        <dbReference type="ARBA" id="ARBA00022729"/>
    </source>
</evidence>
<evidence type="ECO:0000256" key="4">
    <source>
        <dbReference type="SAM" id="SignalP"/>
    </source>
</evidence>
<organism evidence="6">
    <name type="scientific">Octopus bimaculoides</name>
    <name type="common">California two-spotted octopus</name>
    <dbReference type="NCBI Taxonomy" id="37653"/>
    <lineage>
        <taxon>Eukaryota</taxon>
        <taxon>Metazoa</taxon>
        <taxon>Spiralia</taxon>
        <taxon>Lophotrochozoa</taxon>
        <taxon>Mollusca</taxon>
        <taxon>Cephalopoda</taxon>
        <taxon>Coleoidea</taxon>
        <taxon>Octopodiformes</taxon>
        <taxon>Octopoda</taxon>
        <taxon>Incirrata</taxon>
        <taxon>Octopodidae</taxon>
        <taxon>Octopus</taxon>
    </lineage>
</organism>
<dbReference type="AlphaFoldDB" id="A0A0L8HNC3"/>
<dbReference type="PROSITE" id="PS51465">
    <property type="entry name" value="KAZAL_2"/>
    <property type="match status" value="2"/>
</dbReference>
<proteinExistence type="predicted"/>
<feature type="signal peptide" evidence="4">
    <location>
        <begin position="1"/>
        <end position="16"/>
    </location>
</feature>
<evidence type="ECO:0000259" key="5">
    <source>
        <dbReference type="PROSITE" id="PS51465"/>
    </source>
</evidence>